<dbReference type="InterPro" id="IPR050570">
    <property type="entry name" value="Cell_wall_metabolism_enzyme"/>
</dbReference>
<dbReference type="InterPro" id="IPR016047">
    <property type="entry name" value="M23ase_b-sheet_dom"/>
</dbReference>
<dbReference type="Gene3D" id="2.70.70.10">
    <property type="entry name" value="Glucose Permease (Domain IIA)"/>
    <property type="match status" value="1"/>
</dbReference>
<dbReference type="PANTHER" id="PTHR21666:SF270">
    <property type="entry name" value="MUREIN HYDROLASE ACTIVATOR ENVC"/>
    <property type="match status" value="1"/>
</dbReference>
<dbReference type="PANTHER" id="PTHR21666">
    <property type="entry name" value="PEPTIDASE-RELATED"/>
    <property type="match status" value="1"/>
</dbReference>
<dbReference type="AlphaFoldDB" id="A0A6B8RNC0"/>
<accession>A0A6B8RNC0</accession>
<dbReference type="RefSeq" id="WP_155702145.1">
    <property type="nucleotide sequence ID" value="NZ_CP034235.1"/>
</dbReference>
<evidence type="ECO:0000313" key="3">
    <source>
        <dbReference type="Proteomes" id="UP000426246"/>
    </source>
</evidence>
<feature type="domain" description="M23ase beta-sheet core" evidence="1">
    <location>
        <begin position="26"/>
        <end position="124"/>
    </location>
</feature>
<dbReference type="CDD" id="cd12797">
    <property type="entry name" value="M23_peptidase"/>
    <property type="match status" value="1"/>
</dbReference>
<reference evidence="3" key="1">
    <citation type="submission" date="2018-11" db="EMBL/GenBank/DDBJ databases">
        <title>Complete genome sequence of Paenibacillus sp. ML311-T8.</title>
        <authorList>
            <person name="Nam Y.-D."/>
            <person name="Kang J."/>
            <person name="Chung W.-H."/>
            <person name="Park Y.S."/>
        </authorList>
    </citation>
    <scope>NUCLEOTIDE SEQUENCE [LARGE SCALE GENOMIC DNA]</scope>
    <source>
        <strain evidence="3">ML311-T8</strain>
    </source>
</reference>
<dbReference type="Proteomes" id="UP000426246">
    <property type="component" value="Chromosome"/>
</dbReference>
<dbReference type="OrthoDB" id="9805799at2"/>
<proteinExistence type="predicted"/>
<protein>
    <submittedName>
        <fullName evidence="2">M23 family metallopeptidase</fullName>
    </submittedName>
</protein>
<organism evidence="2 3">
    <name type="scientific">Paenibacillus psychroresistens</name>
    <dbReference type="NCBI Taxonomy" id="1778678"/>
    <lineage>
        <taxon>Bacteria</taxon>
        <taxon>Bacillati</taxon>
        <taxon>Bacillota</taxon>
        <taxon>Bacilli</taxon>
        <taxon>Bacillales</taxon>
        <taxon>Paenibacillaceae</taxon>
        <taxon>Paenibacillus</taxon>
    </lineage>
</organism>
<keyword evidence="3" id="KW-1185">Reference proteome</keyword>
<gene>
    <name evidence="2" type="ORF">EHS13_20220</name>
</gene>
<dbReference type="Pfam" id="PF01551">
    <property type="entry name" value="Peptidase_M23"/>
    <property type="match status" value="1"/>
</dbReference>
<evidence type="ECO:0000313" key="2">
    <source>
        <dbReference type="EMBL" id="QGQ97045.1"/>
    </source>
</evidence>
<dbReference type="KEGG" id="ppsc:EHS13_20220"/>
<dbReference type="GO" id="GO:0004222">
    <property type="term" value="F:metalloendopeptidase activity"/>
    <property type="evidence" value="ECO:0007669"/>
    <property type="project" value="TreeGrafter"/>
</dbReference>
<dbReference type="InterPro" id="IPR011055">
    <property type="entry name" value="Dup_hybrid_motif"/>
</dbReference>
<dbReference type="SUPFAM" id="SSF51261">
    <property type="entry name" value="Duplicated hybrid motif"/>
    <property type="match status" value="1"/>
</dbReference>
<name>A0A6B8RNC0_9BACL</name>
<evidence type="ECO:0000259" key="1">
    <source>
        <dbReference type="Pfam" id="PF01551"/>
    </source>
</evidence>
<sequence length="193" mass="20881">MNPFEGYRITSPYGMRTDPFPPYPQKMHTGIDLVLADKAPLKAFMPGKVVHAKEGVTGSGFGGFGNVVALLDDHGAIQFYAHLSSISVKVGDIVKAGQVIGTQGNTGHSAGSHLHFEVRLNGKSSGFGYESNVEPTAYLQKYMKEESEMSKDEGMKIITSLGKLYALTKDKAEKAEVHRQANAIRTIIGIPLQ</sequence>
<dbReference type="EMBL" id="CP034235">
    <property type="protein sequence ID" value="QGQ97045.1"/>
    <property type="molecule type" value="Genomic_DNA"/>
</dbReference>